<name>A1K8I8_AZOSB</name>
<dbReference type="InterPro" id="IPR011051">
    <property type="entry name" value="RmlC_Cupin_sf"/>
</dbReference>
<dbReference type="PROSITE" id="PS01124">
    <property type="entry name" value="HTH_ARAC_FAMILY_2"/>
    <property type="match status" value="1"/>
</dbReference>
<dbReference type="InterPro" id="IPR047264">
    <property type="entry name" value="Cupin_HpaA-like_N"/>
</dbReference>
<dbReference type="SMART" id="SM00342">
    <property type="entry name" value="HTH_ARAC"/>
    <property type="match status" value="1"/>
</dbReference>
<dbReference type="KEGG" id="azo:azo2526"/>
<dbReference type="EMBL" id="AM406670">
    <property type="protein sequence ID" value="CAL95143.1"/>
    <property type="molecule type" value="Genomic_DNA"/>
</dbReference>
<dbReference type="HOGENOM" id="CLU_000445_88_2_4"/>
<dbReference type="Pfam" id="PF12833">
    <property type="entry name" value="HTH_18"/>
    <property type="match status" value="1"/>
</dbReference>
<dbReference type="SUPFAM" id="SSF51182">
    <property type="entry name" value="RmlC-like cupins"/>
    <property type="match status" value="1"/>
</dbReference>
<dbReference type="InterPro" id="IPR009057">
    <property type="entry name" value="Homeodomain-like_sf"/>
</dbReference>
<sequence>MPDFALYGETATSALELMHIEEIELRSSLYEWEIEPHVHRGLYQVIWVGDGMAQVALDECQEQVAGPAAIVIPPGAVHGFRFAPGTQGMVLTLDGRFLVEGDLETAGESLRQLFAAPRLLRLDGGEEGDAATARRLDGLLRQLAEEFPAPDAADAPVARWLAQAVVWRLAQGCARSVSAAAAGKRGRHHQALLTRFLLLVEENFLAHWPLSRYAAQLGLSTPSLNRLTRAASGRPALEYLHDRLTREACRRLVYTAAPVSRIALDLGFEDPAYFCRFFKRRTGDSPSGYRERQGR</sequence>
<dbReference type="KEGG" id="aoa:dqs_2683"/>
<evidence type="ECO:0000313" key="6">
    <source>
        <dbReference type="Proteomes" id="UP000002588"/>
    </source>
</evidence>
<dbReference type="Gene3D" id="1.10.10.60">
    <property type="entry name" value="Homeodomain-like"/>
    <property type="match status" value="1"/>
</dbReference>
<accession>A1K8I8</accession>
<dbReference type="PANTHER" id="PTHR43280:SF32">
    <property type="entry name" value="TRANSCRIPTIONAL REGULATORY PROTEIN"/>
    <property type="match status" value="1"/>
</dbReference>
<proteinExistence type="predicted"/>
<evidence type="ECO:0000259" key="4">
    <source>
        <dbReference type="PROSITE" id="PS01124"/>
    </source>
</evidence>
<protein>
    <submittedName>
        <fullName evidence="5">Transcriptional regulator, AraC family</fullName>
    </submittedName>
</protein>
<keyword evidence="3" id="KW-0804">Transcription</keyword>
<evidence type="ECO:0000256" key="3">
    <source>
        <dbReference type="ARBA" id="ARBA00023163"/>
    </source>
</evidence>
<dbReference type="Gene3D" id="2.60.120.10">
    <property type="entry name" value="Jelly Rolls"/>
    <property type="match status" value="1"/>
</dbReference>
<dbReference type="InterPro" id="IPR018060">
    <property type="entry name" value="HTH_AraC"/>
</dbReference>
<dbReference type="GO" id="GO:0043565">
    <property type="term" value="F:sequence-specific DNA binding"/>
    <property type="evidence" value="ECO:0007669"/>
    <property type="project" value="InterPro"/>
</dbReference>
<reference evidence="5 6" key="1">
    <citation type="journal article" date="2006" name="Nat. Biotechnol.">
        <title>Complete genome of the mutualistic, N2-fixing grass endophyte Azoarcus sp. strain BH72.</title>
        <authorList>
            <person name="Krause A."/>
            <person name="Ramakumar A."/>
            <person name="Bartels D."/>
            <person name="Battistoni F."/>
            <person name="Bekel T."/>
            <person name="Boch J."/>
            <person name="Boehm M."/>
            <person name="Friedrich F."/>
            <person name="Hurek T."/>
            <person name="Krause L."/>
            <person name="Linke B."/>
            <person name="McHardy A.C."/>
            <person name="Sarkar A."/>
            <person name="Schneiker S."/>
            <person name="Syed A.A."/>
            <person name="Thauer R."/>
            <person name="Vorhoelter F.-J."/>
            <person name="Weidner S."/>
            <person name="Puehler A."/>
            <person name="Reinhold-Hurek B."/>
            <person name="Kaiser O."/>
            <person name="Goesmann A."/>
        </authorList>
    </citation>
    <scope>NUCLEOTIDE SEQUENCE [LARGE SCALE GENOMIC DNA]</scope>
    <source>
        <strain evidence="5 6">BH72</strain>
    </source>
</reference>
<evidence type="ECO:0000256" key="1">
    <source>
        <dbReference type="ARBA" id="ARBA00023015"/>
    </source>
</evidence>
<dbReference type="PANTHER" id="PTHR43280">
    <property type="entry name" value="ARAC-FAMILY TRANSCRIPTIONAL REGULATOR"/>
    <property type="match status" value="1"/>
</dbReference>
<dbReference type="eggNOG" id="COG2207">
    <property type="taxonomic scope" value="Bacteria"/>
</dbReference>
<evidence type="ECO:0000313" key="5">
    <source>
        <dbReference type="EMBL" id="CAL95143.1"/>
    </source>
</evidence>
<feature type="domain" description="HTH araC/xylS-type" evidence="4">
    <location>
        <begin position="194"/>
        <end position="292"/>
    </location>
</feature>
<keyword evidence="6" id="KW-1185">Reference proteome</keyword>
<organism evidence="5 6">
    <name type="scientific">Azoarcus sp. (strain BH72)</name>
    <dbReference type="NCBI Taxonomy" id="418699"/>
    <lineage>
        <taxon>Bacteria</taxon>
        <taxon>Pseudomonadati</taxon>
        <taxon>Pseudomonadota</taxon>
        <taxon>Betaproteobacteria</taxon>
        <taxon>Rhodocyclales</taxon>
        <taxon>Zoogloeaceae</taxon>
        <taxon>Azoarcus</taxon>
    </lineage>
</organism>
<gene>
    <name evidence="5" type="primary">pobR2</name>
    <name evidence="5" type="ordered locus">azo2526</name>
</gene>
<dbReference type="STRING" id="62928.azo2526"/>
<keyword evidence="2" id="KW-0238">DNA-binding</keyword>
<keyword evidence="1" id="KW-0805">Transcription regulation</keyword>
<dbReference type="InterPro" id="IPR020449">
    <property type="entry name" value="Tscrpt_reg_AraC-type_HTH"/>
</dbReference>
<dbReference type="GO" id="GO:0003700">
    <property type="term" value="F:DNA-binding transcription factor activity"/>
    <property type="evidence" value="ECO:0007669"/>
    <property type="project" value="InterPro"/>
</dbReference>
<evidence type="ECO:0000256" key="2">
    <source>
        <dbReference type="ARBA" id="ARBA00023125"/>
    </source>
</evidence>
<dbReference type="AlphaFoldDB" id="A1K8I8"/>
<dbReference type="CDD" id="cd06999">
    <property type="entry name" value="cupin_HpaA-like_N"/>
    <property type="match status" value="1"/>
</dbReference>
<dbReference type="InterPro" id="IPR014710">
    <property type="entry name" value="RmlC-like_jellyroll"/>
</dbReference>
<dbReference type="Proteomes" id="UP000002588">
    <property type="component" value="Chromosome"/>
</dbReference>
<dbReference type="PRINTS" id="PR00032">
    <property type="entry name" value="HTHARAC"/>
</dbReference>
<dbReference type="SUPFAM" id="SSF46689">
    <property type="entry name" value="Homeodomain-like"/>
    <property type="match status" value="1"/>
</dbReference>